<proteinExistence type="predicted"/>
<dbReference type="EMBL" id="JACLYY010000020">
    <property type="protein sequence ID" value="MBM6739310.1"/>
    <property type="molecule type" value="Genomic_DNA"/>
</dbReference>
<evidence type="ECO:0000313" key="1">
    <source>
        <dbReference type="EMBL" id="MBM6739310.1"/>
    </source>
</evidence>
<dbReference type="Proteomes" id="UP000716906">
    <property type="component" value="Unassembled WGS sequence"/>
</dbReference>
<dbReference type="RefSeq" id="WP_205156405.1">
    <property type="nucleotide sequence ID" value="NZ_JACLYY010000020.1"/>
</dbReference>
<evidence type="ECO:0000313" key="2">
    <source>
        <dbReference type="Proteomes" id="UP000716906"/>
    </source>
</evidence>
<protein>
    <recommendedName>
        <fullName evidence="3">Nudix hydrolase domain-containing protein</fullName>
    </recommendedName>
</protein>
<reference evidence="1 2" key="1">
    <citation type="journal article" date="2021" name="Sci. Rep.">
        <title>The distribution of antibiotic resistance genes in chicken gut microbiota commensals.</title>
        <authorList>
            <person name="Juricova H."/>
            <person name="Matiasovicova J."/>
            <person name="Kubasova T."/>
            <person name="Cejkova D."/>
            <person name="Rychlik I."/>
        </authorList>
    </citation>
    <scope>NUCLEOTIDE SEQUENCE [LARGE SCALE GENOMIC DNA]</scope>
    <source>
        <strain evidence="1 2">An773</strain>
    </source>
</reference>
<keyword evidence="2" id="KW-1185">Reference proteome</keyword>
<organism evidence="1 2">
    <name type="scientific">Faecalicatena fissicatena</name>
    <dbReference type="NCBI Taxonomy" id="290055"/>
    <lineage>
        <taxon>Bacteria</taxon>
        <taxon>Bacillati</taxon>
        <taxon>Bacillota</taxon>
        <taxon>Clostridia</taxon>
        <taxon>Lachnospirales</taxon>
        <taxon>Lachnospiraceae</taxon>
        <taxon>Faecalicatena</taxon>
    </lineage>
</organism>
<evidence type="ECO:0008006" key="3">
    <source>
        <dbReference type="Google" id="ProtNLM"/>
    </source>
</evidence>
<comment type="caution">
    <text evidence="1">The sequence shown here is derived from an EMBL/GenBank/DDBJ whole genome shotgun (WGS) entry which is preliminary data.</text>
</comment>
<sequence length="153" mass="17700">MAYNMKDNRGMITDPISFRDATGLNAENIAACMKEKAEEQGVPANIRTDVVKEGGLFGKSYPCVIIHHPNPPQQYFTDVYIINNNTVNFSFLEIQKLILLLTKQMPEKIQSGVHLLIVLQDQRKWNFKKRCFGINKYMIYLNHYSLNFIKRSV</sequence>
<name>A0ABS2ECD8_9FIRM</name>
<accession>A0ABS2ECD8</accession>
<gene>
    <name evidence="1" type="ORF">H7U36_14575</name>
</gene>